<dbReference type="Proteomes" id="UP000193560">
    <property type="component" value="Unassembled WGS sequence"/>
</dbReference>
<organism evidence="8 9">
    <name type="scientific">Absidia repens</name>
    <dbReference type="NCBI Taxonomy" id="90262"/>
    <lineage>
        <taxon>Eukaryota</taxon>
        <taxon>Fungi</taxon>
        <taxon>Fungi incertae sedis</taxon>
        <taxon>Mucoromycota</taxon>
        <taxon>Mucoromycotina</taxon>
        <taxon>Mucoromycetes</taxon>
        <taxon>Mucorales</taxon>
        <taxon>Cunninghamellaceae</taxon>
        <taxon>Absidia</taxon>
    </lineage>
</organism>
<comment type="similarity">
    <text evidence="2">Belongs to the VPS25 family.</text>
</comment>
<reference evidence="8 9" key="1">
    <citation type="submission" date="2016-07" db="EMBL/GenBank/DDBJ databases">
        <title>Pervasive Adenine N6-methylation of Active Genes in Fungi.</title>
        <authorList>
            <consortium name="DOE Joint Genome Institute"/>
            <person name="Mondo S.J."/>
            <person name="Dannebaum R.O."/>
            <person name="Kuo R.C."/>
            <person name="Labutti K."/>
            <person name="Haridas S."/>
            <person name="Kuo A."/>
            <person name="Salamov A."/>
            <person name="Ahrendt S.R."/>
            <person name="Lipzen A."/>
            <person name="Sullivan W."/>
            <person name="Andreopoulos W.B."/>
            <person name="Clum A."/>
            <person name="Lindquist E."/>
            <person name="Daum C."/>
            <person name="Ramamoorthy G.K."/>
            <person name="Gryganskyi A."/>
            <person name="Culley D."/>
            <person name="Magnuson J.K."/>
            <person name="James T.Y."/>
            <person name="O'Malley M.A."/>
            <person name="Stajich J.E."/>
            <person name="Spatafora J.W."/>
            <person name="Visel A."/>
            <person name="Grigoriev I.V."/>
        </authorList>
    </citation>
    <scope>NUCLEOTIDE SEQUENCE [LARGE SCALE GENOMIC DNA]</scope>
    <source>
        <strain evidence="8 9">NRRL 1336</strain>
    </source>
</reference>
<dbReference type="Gene3D" id="1.10.10.570">
    <property type="entry name" value="Winged helix' DNA-binding domain. Chain C. Domain 1"/>
    <property type="match status" value="1"/>
</dbReference>
<evidence type="ECO:0000256" key="7">
    <source>
        <dbReference type="ARBA" id="ARBA00030094"/>
    </source>
</evidence>
<evidence type="ECO:0000256" key="4">
    <source>
        <dbReference type="ARBA" id="ARBA00022448"/>
    </source>
</evidence>
<dbReference type="Pfam" id="PF05871">
    <property type="entry name" value="ESCRT-II"/>
    <property type="match status" value="1"/>
</dbReference>
<dbReference type="InterPro" id="IPR014041">
    <property type="entry name" value="ESCRT-II_cplx_Vps25-sub_N"/>
</dbReference>
<dbReference type="STRING" id="90262.A0A1X2IN20"/>
<evidence type="ECO:0000256" key="5">
    <source>
        <dbReference type="ARBA" id="ARBA00022490"/>
    </source>
</evidence>
<dbReference type="Gene3D" id="1.10.10.10">
    <property type="entry name" value="Winged helix-like DNA-binding domain superfamily/Winged helix DNA-binding domain"/>
    <property type="match status" value="1"/>
</dbReference>
<sequence>MTSTSDYQFPAIHDFPPFYTRQPTDTTWQNQALQWSDVILRYARHHRIFTLNLDQATVPGGSPLFENTRIKRRLSLDTLQEIIEFMVQQGTAKWGNGKTHALLFWRKPDDWADLILQWVNQCGLNNTIVTMYEIAHGELAEGQDFYEMDHDVLLVALQILVKRGMAQLFKGTEDENMGVKFLGVK</sequence>
<evidence type="ECO:0000256" key="3">
    <source>
        <dbReference type="ARBA" id="ARBA00017934"/>
    </source>
</evidence>
<keyword evidence="4" id="KW-0813">Transport</keyword>
<dbReference type="GO" id="GO:0000814">
    <property type="term" value="C:ESCRT II complex"/>
    <property type="evidence" value="ECO:0007669"/>
    <property type="project" value="InterPro"/>
</dbReference>
<dbReference type="EMBL" id="MCGE01000007">
    <property type="protein sequence ID" value="ORZ19409.1"/>
    <property type="molecule type" value="Genomic_DNA"/>
</dbReference>
<evidence type="ECO:0000256" key="1">
    <source>
        <dbReference type="ARBA" id="ARBA00004496"/>
    </source>
</evidence>
<name>A0A1X2IN20_9FUNG</name>
<protein>
    <recommendedName>
        <fullName evidence="3">Vacuolar protein-sorting-associated protein 25</fullName>
    </recommendedName>
    <alternativeName>
        <fullName evidence="7">ESCRT-II complex subunit VPS25</fullName>
    </alternativeName>
</protein>
<dbReference type="PANTHER" id="PTHR13149:SF0">
    <property type="entry name" value="VACUOLAR PROTEIN-SORTING-ASSOCIATED PROTEIN 25"/>
    <property type="match status" value="1"/>
</dbReference>
<dbReference type="OrthoDB" id="245150at2759"/>
<dbReference type="InterPro" id="IPR036390">
    <property type="entry name" value="WH_DNA-bd_sf"/>
</dbReference>
<dbReference type="InterPro" id="IPR008570">
    <property type="entry name" value="ESCRT-II_cplx_Vps25-sub"/>
</dbReference>
<dbReference type="AlphaFoldDB" id="A0A1X2IN20"/>
<proteinExistence type="inferred from homology"/>
<evidence type="ECO:0000313" key="8">
    <source>
        <dbReference type="EMBL" id="ORZ19409.1"/>
    </source>
</evidence>
<keyword evidence="5" id="KW-0963">Cytoplasm</keyword>
<dbReference type="GO" id="GO:0005198">
    <property type="term" value="F:structural molecule activity"/>
    <property type="evidence" value="ECO:0007669"/>
    <property type="project" value="TreeGrafter"/>
</dbReference>
<gene>
    <name evidence="8" type="ORF">BCR42DRAFT_409721</name>
</gene>
<dbReference type="FunFam" id="1.10.10.10:FF:000141">
    <property type="entry name" value="vacuolar protein-sorting-associated protein 25"/>
    <property type="match status" value="1"/>
</dbReference>
<evidence type="ECO:0000256" key="6">
    <source>
        <dbReference type="ARBA" id="ARBA00022927"/>
    </source>
</evidence>
<dbReference type="PANTHER" id="PTHR13149">
    <property type="entry name" value="VACUOLAR PROTEIN SORTING-ASSOCIATED PROTEIN VPS25"/>
    <property type="match status" value="1"/>
</dbReference>
<evidence type="ECO:0000256" key="2">
    <source>
        <dbReference type="ARBA" id="ARBA00009674"/>
    </source>
</evidence>
<accession>A0A1X2IN20</accession>
<dbReference type="SUPFAM" id="SSF46785">
    <property type="entry name" value="Winged helix' DNA-binding domain"/>
    <property type="match status" value="2"/>
</dbReference>
<keyword evidence="9" id="KW-1185">Reference proteome</keyword>
<dbReference type="GO" id="GO:0042803">
    <property type="term" value="F:protein homodimerization activity"/>
    <property type="evidence" value="ECO:0007669"/>
    <property type="project" value="TreeGrafter"/>
</dbReference>
<evidence type="ECO:0000313" key="9">
    <source>
        <dbReference type="Proteomes" id="UP000193560"/>
    </source>
</evidence>
<comment type="caution">
    <text evidence="8">The sequence shown here is derived from an EMBL/GenBank/DDBJ whole genome shotgun (WGS) entry which is preliminary data.</text>
</comment>
<dbReference type="InterPro" id="IPR036388">
    <property type="entry name" value="WH-like_DNA-bd_sf"/>
</dbReference>
<keyword evidence="6" id="KW-0653">Protein transport</keyword>
<dbReference type="FunFam" id="1.10.10.570:FF:000003">
    <property type="entry name" value="Vacuolar protein-sorting-associated protein 25"/>
    <property type="match status" value="1"/>
</dbReference>
<dbReference type="GO" id="GO:0043328">
    <property type="term" value="P:protein transport to vacuole involved in ubiquitin-dependent protein catabolic process via the multivesicular body sorting pathway"/>
    <property type="evidence" value="ECO:0007669"/>
    <property type="project" value="TreeGrafter"/>
</dbReference>
<comment type="subcellular location">
    <subcellularLocation>
        <location evidence="1">Cytoplasm</location>
    </subcellularLocation>
</comment>
<dbReference type="GO" id="GO:0016236">
    <property type="term" value="P:macroautophagy"/>
    <property type="evidence" value="ECO:0007669"/>
    <property type="project" value="UniProtKB-ARBA"/>
</dbReference>